<reference evidence="1" key="1">
    <citation type="journal article" date="2021" name="New Phytol.">
        <title>Evolutionary innovations through gain and loss of genes in the ectomycorrhizal Boletales.</title>
        <authorList>
            <person name="Wu G."/>
            <person name="Miyauchi S."/>
            <person name="Morin E."/>
            <person name="Kuo A."/>
            <person name="Drula E."/>
            <person name="Varga T."/>
            <person name="Kohler A."/>
            <person name="Feng B."/>
            <person name="Cao Y."/>
            <person name="Lipzen A."/>
            <person name="Daum C."/>
            <person name="Hundley H."/>
            <person name="Pangilinan J."/>
            <person name="Johnson J."/>
            <person name="Barry K."/>
            <person name="LaButti K."/>
            <person name="Ng V."/>
            <person name="Ahrendt S."/>
            <person name="Min B."/>
            <person name="Choi I.G."/>
            <person name="Park H."/>
            <person name="Plett J.M."/>
            <person name="Magnuson J."/>
            <person name="Spatafora J.W."/>
            <person name="Nagy L.G."/>
            <person name="Henrissat B."/>
            <person name="Grigoriev I.V."/>
            <person name="Yang Z.L."/>
            <person name="Xu J."/>
            <person name="Martin F.M."/>
        </authorList>
    </citation>
    <scope>NUCLEOTIDE SEQUENCE</scope>
    <source>
        <strain evidence="1">KUC20120723A-06</strain>
    </source>
</reference>
<keyword evidence="2" id="KW-1185">Reference proteome</keyword>
<name>A0ACB8BU75_9AGAM</name>
<protein>
    <submittedName>
        <fullName evidence="1">Uncharacterized protein</fullName>
    </submittedName>
</protein>
<evidence type="ECO:0000313" key="1">
    <source>
        <dbReference type="EMBL" id="KAH7928408.1"/>
    </source>
</evidence>
<dbReference type="EMBL" id="MU266353">
    <property type="protein sequence ID" value="KAH7928408.1"/>
    <property type="molecule type" value="Genomic_DNA"/>
</dbReference>
<comment type="caution">
    <text evidence="1">The sequence shown here is derived from an EMBL/GenBank/DDBJ whole genome shotgun (WGS) entry which is preliminary data.</text>
</comment>
<gene>
    <name evidence="1" type="ORF">BV22DRAFT_205687</name>
</gene>
<evidence type="ECO:0000313" key="2">
    <source>
        <dbReference type="Proteomes" id="UP000790709"/>
    </source>
</evidence>
<organism evidence="1 2">
    <name type="scientific">Leucogyrophana mollusca</name>
    <dbReference type="NCBI Taxonomy" id="85980"/>
    <lineage>
        <taxon>Eukaryota</taxon>
        <taxon>Fungi</taxon>
        <taxon>Dikarya</taxon>
        <taxon>Basidiomycota</taxon>
        <taxon>Agaricomycotina</taxon>
        <taxon>Agaricomycetes</taxon>
        <taxon>Agaricomycetidae</taxon>
        <taxon>Boletales</taxon>
        <taxon>Boletales incertae sedis</taxon>
        <taxon>Leucogyrophana</taxon>
    </lineage>
</organism>
<dbReference type="Proteomes" id="UP000790709">
    <property type="component" value="Unassembled WGS sequence"/>
</dbReference>
<proteinExistence type="predicted"/>
<sequence>MILLNFIQPVHSLPCLQLAKLVWQPIFLRSPPQSLLSPLFERPPSQTPICATTQETLLLTGFFIIHGCLMWLDVAVHSELDRILLTDHCSPLPVMIRSFGSALLGCLTPYFPSALSCMSKGVFVHRGIRGVHGIVDCLVRSNSLHEIVGHIPGQDHVTSSFLPHAMHAP</sequence>
<accession>A0ACB8BU75</accession>